<keyword evidence="1" id="KW-0472">Membrane</keyword>
<feature type="transmembrane region" description="Helical" evidence="1">
    <location>
        <begin position="182"/>
        <end position="205"/>
    </location>
</feature>
<keyword evidence="1" id="KW-0812">Transmembrane</keyword>
<reference evidence="2" key="1">
    <citation type="submission" date="2016-10" db="EMBL/GenBank/DDBJ databases">
        <authorList>
            <person name="de Groot N.N."/>
        </authorList>
    </citation>
    <scope>NUCLEOTIDE SEQUENCE</scope>
</reference>
<sequence>MNKASFRANFFAVLALCFLPSLLSATPLLRNDLLKIEAVELINDMGKELEEKTGVHIYVIATNEHFSEGFNLVAHSRKYEENLTKPYVIYIFAPYATITKKSEVRGRVGIIPSSKQVRTLYDYEEVRDAGINIVAIKDSNTPEDKFNIGVLQAYSVLADNIASSKDVTLTKTIKDEMGTMIMILRILVYSGTAILLWIFMLRPLWLRRKNVKR</sequence>
<protein>
    <submittedName>
        <fullName evidence="2">Membrane protein</fullName>
    </submittedName>
</protein>
<evidence type="ECO:0000256" key="1">
    <source>
        <dbReference type="SAM" id="Phobius"/>
    </source>
</evidence>
<keyword evidence="1" id="KW-1133">Transmembrane helix</keyword>
<dbReference type="EMBL" id="FPHM01000059">
    <property type="protein sequence ID" value="SFV59774.1"/>
    <property type="molecule type" value="Genomic_DNA"/>
</dbReference>
<proteinExistence type="predicted"/>
<accession>A0A1W1C1Z9</accession>
<gene>
    <name evidence="2" type="ORF">MNB_SV-13-341</name>
</gene>
<evidence type="ECO:0000313" key="2">
    <source>
        <dbReference type="EMBL" id="SFV59774.1"/>
    </source>
</evidence>
<name>A0A1W1C1Z9_9ZZZZ</name>
<organism evidence="2">
    <name type="scientific">hydrothermal vent metagenome</name>
    <dbReference type="NCBI Taxonomy" id="652676"/>
    <lineage>
        <taxon>unclassified sequences</taxon>
        <taxon>metagenomes</taxon>
        <taxon>ecological metagenomes</taxon>
    </lineage>
</organism>
<dbReference type="AlphaFoldDB" id="A0A1W1C1Z9"/>